<keyword evidence="2" id="KW-0285">Flavoprotein</keyword>
<dbReference type="Pfam" id="PF03486">
    <property type="entry name" value="HI0933_like"/>
    <property type="match status" value="1"/>
</dbReference>
<dbReference type="InterPro" id="IPR057661">
    <property type="entry name" value="RsdA/BaiN/AoA(So)_Rossmann"/>
</dbReference>
<reference evidence="6 7" key="1">
    <citation type="submission" date="2019-09" db="EMBL/GenBank/DDBJ databases">
        <title>Draft genome sequences of 48 bacterial type strains from the CCUG.</title>
        <authorList>
            <person name="Tunovic T."/>
            <person name="Pineiro-Iglesias B."/>
            <person name="Unosson C."/>
            <person name="Inganas E."/>
            <person name="Ohlen M."/>
            <person name="Cardew S."/>
            <person name="Jensie-Markopoulos S."/>
            <person name="Salva-Serra F."/>
            <person name="Jaen-Luchoro D."/>
            <person name="Karlsson R."/>
            <person name="Svensson-Stadler L."/>
            <person name="Chun J."/>
            <person name="Moore E."/>
        </authorList>
    </citation>
    <scope>NUCLEOTIDE SEQUENCE [LARGE SCALE GENOMIC DNA]</scope>
    <source>
        <strain evidence="6 7">CCUG 30977</strain>
    </source>
</reference>
<proteinExistence type="predicted"/>
<feature type="domain" description="RsdA/BaiN/AoA(So)-like Rossmann fold-like" evidence="4">
    <location>
        <begin position="15"/>
        <end position="420"/>
    </location>
</feature>
<accession>A0A643FHA9</accession>
<dbReference type="Gene3D" id="2.40.30.10">
    <property type="entry name" value="Translation factors"/>
    <property type="match status" value="1"/>
</dbReference>
<gene>
    <name evidence="6" type="ORF">F7Q92_00350</name>
</gene>
<dbReference type="AlphaFoldDB" id="A0A643FHA9"/>
<organism evidence="6 7">
    <name type="scientific">Ideonella dechloratans</name>
    <dbReference type="NCBI Taxonomy" id="36863"/>
    <lineage>
        <taxon>Bacteria</taxon>
        <taxon>Pseudomonadati</taxon>
        <taxon>Pseudomonadota</taxon>
        <taxon>Betaproteobacteria</taxon>
        <taxon>Burkholderiales</taxon>
        <taxon>Sphaerotilaceae</taxon>
        <taxon>Ideonella</taxon>
    </lineage>
</organism>
<protein>
    <submittedName>
        <fullName evidence="6">TIGR03862 family flavoprotein</fullName>
    </submittedName>
</protein>
<dbReference type="PANTHER" id="PTHR42887:SF1">
    <property type="entry name" value="BLR3961 PROTEIN"/>
    <property type="match status" value="1"/>
</dbReference>
<dbReference type="Proteomes" id="UP000430120">
    <property type="component" value="Unassembled WGS sequence"/>
</dbReference>
<evidence type="ECO:0000259" key="4">
    <source>
        <dbReference type="Pfam" id="PF03486"/>
    </source>
</evidence>
<keyword evidence="7" id="KW-1185">Reference proteome</keyword>
<dbReference type="PANTHER" id="PTHR42887">
    <property type="entry name" value="OS12G0638800 PROTEIN"/>
    <property type="match status" value="1"/>
</dbReference>
<dbReference type="InterPro" id="IPR055178">
    <property type="entry name" value="RsdA/BaiN/AoA(So)-like_dom"/>
</dbReference>
<evidence type="ECO:0000256" key="1">
    <source>
        <dbReference type="ARBA" id="ARBA00001974"/>
    </source>
</evidence>
<dbReference type="Pfam" id="PF22780">
    <property type="entry name" value="HI0933_like_1st"/>
    <property type="match status" value="1"/>
</dbReference>
<dbReference type="InterPro" id="IPR022460">
    <property type="entry name" value="Flavoprotein_PP4765"/>
</dbReference>
<dbReference type="SUPFAM" id="SSF160996">
    <property type="entry name" value="HI0933 insert domain-like"/>
    <property type="match status" value="1"/>
</dbReference>
<dbReference type="InterPro" id="IPR023166">
    <property type="entry name" value="BaiN-like_dom_sf"/>
</dbReference>
<dbReference type="RefSeq" id="WP_151121957.1">
    <property type="nucleotide sequence ID" value="NZ_CP088081.1"/>
</dbReference>
<dbReference type="OrthoDB" id="5288829at2"/>
<evidence type="ECO:0000256" key="3">
    <source>
        <dbReference type="ARBA" id="ARBA00022827"/>
    </source>
</evidence>
<evidence type="ECO:0000313" key="7">
    <source>
        <dbReference type="Proteomes" id="UP000430120"/>
    </source>
</evidence>
<evidence type="ECO:0000256" key="2">
    <source>
        <dbReference type="ARBA" id="ARBA00022630"/>
    </source>
</evidence>
<dbReference type="NCBIfam" id="TIGR00275">
    <property type="entry name" value="aminoacetone oxidase family FAD-binding enzyme"/>
    <property type="match status" value="1"/>
</dbReference>
<evidence type="ECO:0000259" key="5">
    <source>
        <dbReference type="Pfam" id="PF22780"/>
    </source>
</evidence>
<dbReference type="SUPFAM" id="SSF51905">
    <property type="entry name" value="FAD/NAD(P)-binding domain"/>
    <property type="match status" value="1"/>
</dbReference>
<dbReference type="InterPro" id="IPR004792">
    <property type="entry name" value="BaiN-like"/>
</dbReference>
<comment type="caution">
    <text evidence="6">The sequence shown here is derived from an EMBL/GenBank/DDBJ whole genome shotgun (WGS) entry which is preliminary data.</text>
</comment>
<name>A0A643FHA9_IDEDE</name>
<feature type="domain" description="RsdA/BaiN/AoA(So)-like insert" evidence="5">
    <location>
        <begin position="208"/>
        <end position="368"/>
    </location>
</feature>
<evidence type="ECO:0000313" key="6">
    <source>
        <dbReference type="EMBL" id="KAB0585383.1"/>
    </source>
</evidence>
<dbReference type="NCBIfam" id="TIGR03862">
    <property type="entry name" value="flavo_PP4765"/>
    <property type="match status" value="1"/>
</dbReference>
<dbReference type="PRINTS" id="PR00419">
    <property type="entry name" value="ADXRDTASE"/>
</dbReference>
<dbReference type="EMBL" id="VZPB01000001">
    <property type="protein sequence ID" value="KAB0585383.1"/>
    <property type="molecule type" value="Genomic_DNA"/>
</dbReference>
<dbReference type="InterPro" id="IPR036188">
    <property type="entry name" value="FAD/NAD-bd_sf"/>
</dbReference>
<comment type="cofactor">
    <cofactor evidence="1">
        <name>FAD</name>
        <dbReference type="ChEBI" id="CHEBI:57692"/>
    </cofactor>
</comment>
<keyword evidence="3" id="KW-0274">FAD</keyword>
<sequence>MPNPPPVPPSPVPPRVVIVGAGPAGLMAAEVLAAGGASVDLYDAMPSVGRKFLLAGKGGLNLTHAEPVDAFVRRYGEQAQRVGSWLQVWSPQAVRDWADGLGAATFVGSSGKVFPHEMKAAPLLRAWLQRLRRAGVRFHMRHRWLPESLAPSSDGPSGLRFATPSGEQSVQADALLLALGGASWSRLGSDGRWVSALAAAGIPVAPLQPANCGFDVGWSEYLASHHAGAPLKNVVLRCTGPAGQSFERKGECVVTATGLEGHLVYAASALLRDQILRQGRAELTLDLRPDRSPEELRQALARGRGARSLANHLREQAGIKGAAAALLREGVSAEDWARLSKDPAWLASRIKALPIALTAPRPLDEAISTAGGVRLEALDGQLRLRQAPHIALAGEMLDWEAPTGGYLLTACLASGVVAARGLLAALGGAARPVNPP</sequence>
<dbReference type="Gene3D" id="3.50.50.60">
    <property type="entry name" value="FAD/NAD(P)-binding domain"/>
    <property type="match status" value="1"/>
</dbReference>
<dbReference type="Gene3D" id="1.10.8.260">
    <property type="entry name" value="HI0933 insert domain-like"/>
    <property type="match status" value="1"/>
</dbReference>